<evidence type="ECO:0000313" key="1">
    <source>
        <dbReference type="EMBL" id="MFB9712681.1"/>
    </source>
</evidence>
<accession>A0ABV5UJI3</accession>
<dbReference type="Proteomes" id="UP001589536">
    <property type="component" value="Unassembled WGS sequence"/>
</dbReference>
<sequence length="46" mass="5066">MKGHNDWHLAVAAVRAFSARDDAEPVLFYKGEYAGVRTWTVALASS</sequence>
<evidence type="ECO:0000313" key="2">
    <source>
        <dbReference type="Proteomes" id="UP001589536"/>
    </source>
</evidence>
<name>A0ABV5UJI3_9MICC</name>
<dbReference type="RefSeq" id="WP_345049929.1">
    <property type="nucleotide sequence ID" value="NZ_BAABED010000001.1"/>
</dbReference>
<keyword evidence="2" id="KW-1185">Reference proteome</keyword>
<dbReference type="EMBL" id="JBHMBH010000006">
    <property type="protein sequence ID" value="MFB9712681.1"/>
    <property type="molecule type" value="Genomic_DNA"/>
</dbReference>
<proteinExistence type="predicted"/>
<reference evidence="1 2" key="1">
    <citation type="submission" date="2024-09" db="EMBL/GenBank/DDBJ databases">
        <authorList>
            <person name="Sun Q."/>
            <person name="Mori K."/>
        </authorList>
    </citation>
    <scope>NUCLEOTIDE SEQUENCE [LARGE SCALE GENOMIC DNA]</scope>
    <source>
        <strain evidence="1 2">JCM 13519</strain>
    </source>
</reference>
<protein>
    <submittedName>
        <fullName evidence="1">Uncharacterized protein</fullName>
    </submittedName>
</protein>
<organism evidence="1 2">
    <name type="scientific">Arthrobacter methylotrophus</name>
    <dbReference type="NCBI Taxonomy" id="121291"/>
    <lineage>
        <taxon>Bacteria</taxon>
        <taxon>Bacillati</taxon>
        <taxon>Actinomycetota</taxon>
        <taxon>Actinomycetes</taxon>
        <taxon>Micrococcales</taxon>
        <taxon>Micrococcaceae</taxon>
        <taxon>Arthrobacter</taxon>
    </lineage>
</organism>
<gene>
    <name evidence="1" type="ORF">ACFFPI_00730</name>
</gene>
<comment type="caution">
    <text evidence="1">The sequence shown here is derived from an EMBL/GenBank/DDBJ whole genome shotgun (WGS) entry which is preliminary data.</text>
</comment>